<sequence>MRYWFLLAVVIVLTACSSESVEQEEATVSPREQTAEENYYLPMILDQHVLFSAEDLPADTKEIALSYEVWENGSIVDDLTRSIAIVLSEDRSIGDYDDVMLAFNDLETGIEREIELMIRTMDEEKVGGTYKGTASFTGTEEGLGAAVAEEIVIGDRSPLFVNFTSSQMNSNWYEEGLQEMIQANEYVFIVYVEIVV</sequence>
<comment type="caution">
    <text evidence="1">The sequence shown here is derived from an EMBL/GenBank/DDBJ whole genome shotgun (WGS) entry which is preliminary data.</text>
</comment>
<proteinExistence type="predicted"/>
<keyword evidence="2" id="KW-1185">Reference proteome</keyword>
<evidence type="ECO:0000313" key="2">
    <source>
        <dbReference type="Proteomes" id="UP000741863"/>
    </source>
</evidence>
<dbReference type="RefSeq" id="WP_204697771.1">
    <property type="nucleotide sequence ID" value="NZ_JAFBEC010000006.1"/>
</dbReference>
<reference evidence="1 2" key="1">
    <citation type="submission" date="2021-01" db="EMBL/GenBank/DDBJ databases">
        <title>Genomic Encyclopedia of Type Strains, Phase IV (KMG-IV): sequencing the most valuable type-strain genomes for metagenomic binning, comparative biology and taxonomic classification.</title>
        <authorList>
            <person name="Goeker M."/>
        </authorList>
    </citation>
    <scope>NUCLEOTIDE SEQUENCE [LARGE SCALE GENOMIC DNA]</scope>
    <source>
        <strain evidence="1 2">DSM 25540</strain>
    </source>
</reference>
<dbReference type="Proteomes" id="UP000741863">
    <property type="component" value="Unassembled WGS sequence"/>
</dbReference>
<organism evidence="1 2">
    <name type="scientific">Geomicrobium sediminis</name>
    <dbReference type="NCBI Taxonomy" id="1347788"/>
    <lineage>
        <taxon>Bacteria</taxon>
        <taxon>Bacillati</taxon>
        <taxon>Bacillota</taxon>
        <taxon>Bacilli</taxon>
        <taxon>Bacillales</taxon>
        <taxon>Geomicrobium</taxon>
    </lineage>
</organism>
<dbReference type="PROSITE" id="PS51257">
    <property type="entry name" value="PROKAR_LIPOPROTEIN"/>
    <property type="match status" value="1"/>
</dbReference>
<accession>A0ABS2PDI8</accession>
<dbReference type="EMBL" id="JAFBEC010000006">
    <property type="protein sequence ID" value="MBM7633196.1"/>
    <property type="molecule type" value="Genomic_DNA"/>
</dbReference>
<name>A0ABS2PDI8_9BACL</name>
<evidence type="ECO:0000313" key="1">
    <source>
        <dbReference type="EMBL" id="MBM7633196.1"/>
    </source>
</evidence>
<gene>
    <name evidence="1" type="ORF">JOD17_002290</name>
</gene>
<protein>
    <submittedName>
        <fullName evidence="1">Uncharacterized protein</fullName>
    </submittedName>
</protein>